<evidence type="ECO:0000259" key="1">
    <source>
        <dbReference type="Pfam" id="PF04326"/>
    </source>
</evidence>
<dbReference type="PANTHER" id="PTHR30595">
    <property type="entry name" value="GLPR-RELATED TRANSCRIPTIONAL REPRESSOR"/>
    <property type="match status" value="1"/>
</dbReference>
<gene>
    <name evidence="2" type="ORF">BW686_09710</name>
</gene>
<protein>
    <recommendedName>
        <fullName evidence="1">Schlafen AlbA-2 domain-containing protein</fullName>
    </recommendedName>
</protein>
<comment type="caution">
    <text evidence="2">The sequence shown here is derived from an EMBL/GenBank/DDBJ whole genome shotgun (WGS) entry which is preliminary data.</text>
</comment>
<dbReference type="Gene3D" id="3.30.950.30">
    <property type="entry name" value="Schlafen, AAA domain"/>
    <property type="match status" value="1"/>
</dbReference>
<dbReference type="OrthoDB" id="346095at2"/>
<sequence length="374" mass="42275">MDDILIEKLLYMGEGTSLDYKQQQYIVSGKDLKAKSELLKDILAFSNAWRSEDAYILIGVNNSGEVTGLDNDPDDSRLQQFINSKTNHPIDFSYRSIIYKGTKLGLFTIHQQLRPVYAKSDYGIVTAHKVYVRRGSSTANADPTEIARMGIAQFNSANISVHMPDVDVKLVSDDDENIDQLNFSYKSLNLFDYPDYRSPPERTSAYSVASLNFDNIDYYRELASYIKKKLGLLKLQLCLTNSGSSYADDVRVYAELVGWPNATVHFEKNPYNRPEKSHLSGRISRQKNSTINPSVNIVRNKNKTTIIFHVGKIHSGETLFTSAVFLESPPIEMECILVKILSDQLRAPKEVIIPTAISFNKADLTFDMIKNMNL</sequence>
<proteinExistence type="predicted"/>
<dbReference type="InterPro" id="IPR007421">
    <property type="entry name" value="Schlafen_AlbA_2_dom"/>
</dbReference>
<name>A0A244ET96_PSESX</name>
<dbReference type="Proteomes" id="UP000195128">
    <property type="component" value="Unassembled WGS sequence"/>
</dbReference>
<dbReference type="EMBL" id="MTSA01000006">
    <property type="protein sequence ID" value="OUM07716.1"/>
    <property type="molecule type" value="Genomic_DNA"/>
</dbReference>
<evidence type="ECO:0000313" key="3">
    <source>
        <dbReference type="Proteomes" id="UP000195128"/>
    </source>
</evidence>
<evidence type="ECO:0000313" key="2">
    <source>
        <dbReference type="EMBL" id="OUM07716.1"/>
    </source>
</evidence>
<dbReference type="Pfam" id="PF04326">
    <property type="entry name" value="SLFN_AlbA_2"/>
    <property type="match status" value="1"/>
</dbReference>
<feature type="domain" description="Schlafen AlbA-2" evidence="1">
    <location>
        <begin position="14"/>
        <end position="140"/>
    </location>
</feature>
<dbReference type="RefSeq" id="WP_084916082.1">
    <property type="nucleotide sequence ID" value="NZ_MTSA01000006.1"/>
</dbReference>
<dbReference type="PANTHER" id="PTHR30595:SF6">
    <property type="entry name" value="SCHLAFEN ALBA-2 DOMAIN-CONTAINING PROTEIN"/>
    <property type="match status" value="1"/>
</dbReference>
<organism evidence="2 3">
    <name type="scientific">Pseudomonas syringae</name>
    <dbReference type="NCBI Taxonomy" id="317"/>
    <lineage>
        <taxon>Bacteria</taxon>
        <taxon>Pseudomonadati</taxon>
        <taxon>Pseudomonadota</taxon>
        <taxon>Gammaproteobacteria</taxon>
        <taxon>Pseudomonadales</taxon>
        <taxon>Pseudomonadaceae</taxon>
        <taxon>Pseudomonas</taxon>
    </lineage>
</organism>
<dbReference type="AlphaFoldDB" id="A0A244ET96"/>
<reference evidence="2 3" key="1">
    <citation type="submission" date="2017-01" db="EMBL/GenBank/DDBJ databases">
        <authorList>
            <person name="Mah S.A."/>
            <person name="Swanson W.J."/>
            <person name="Moy G.W."/>
            <person name="Vacquier V.D."/>
        </authorList>
    </citation>
    <scope>NUCLEOTIDE SEQUENCE [LARGE SCALE GENOMIC DNA]</scope>
    <source>
        <strain evidence="2">PDD-32b-74</strain>
    </source>
</reference>
<accession>A0A244ET96</accession>
<dbReference type="InterPro" id="IPR038461">
    <property type="entry name" value="Schlafen_AlbA_2_dom_sf"/>
</dbReference>